<reference evidence="1" key="1">
    <citation type="submission" date="2015-12" db="EMBL/GenBank/DDBJ databases">
        <title>Gene expression during late stages of embryo sac development: a critical building block for successful pollen-pistil interactions.</title>
        <authorList>
            <person name="Liu Y."/>
            <person name="Joly V."/>
            <person name="Sabar M."/>
            <person name="Matton D.P."/>
        </authorList>
    </citation>
    <scope>NUCLEOTIDE SEQUENCE</scope>
</reference>
<evidence type="ECO:0000313" key="1">
    <source>
        <dbReference type="EMBL" id="JAP08633.1"/>
    </source>
</evidence>
<protein>
    <submittedName>
        <fullName evidence="1">Putative ovule protein</fullName>
    </submittedName>
</protein>
<accession>A0A0V0GLN7</accession>
<proteinExistence type="predicted"/>
<dbReference type="EMBL" id="GEDG01036564">
    <property type="protein sequence ID" value="JAP08633.1"/>
    <property type="molecule type" value="Transcribed_RNA"/>
</dbReference>
<name>A0A0V0GLN7_SOLCH</name>
<organism evidence="1">
    <name type="scientific">Solanum chacoense</name>
    <name type="common">Chaco potato</name>
    <dbReference type="NCBI Taxonomy" id="4108"/>
    <lineage>
        <taxon>Eukaryota</taxon>
        <taxon>Viridiplantae</taxon>
        <taxon>Streptophyta</taxon>
        <taxon>Embryophyta</taxon>
        <taxon>Tracheophyta</taxon>
        <taxon>Spermatophyta</taxon>
        <taxon>Magnoliopsida</taxon>
        <taxon>eudicotyledons</taxon>
        <taxon>Gunneridae</taxon>
        <taxon>Pentapetalae</taxon>
        <taxon>asterids</taxon>
        <taxon>lamiids</taxon>
        <taxon>Solanales</taxon>
        <taxon>Solanaceae</taxon>
        <taxon>Solanoideae</taxon>
        <taxon>Solaneae</taxon>
        <taxon>Solanum</taxon>
    </lineage>
</organism>
<dbReference type="AlphaFoldDB" id="A0A0V0GLN7"/>
<sequence length="68" mass="7629">MRSLTSSFFSAFGIDLFLATSDRRLLGCGYSVPMSVMAPVLELELRRLVLLCASSYIYIICIFLDKLT</sequence>